<gene>
    <name evidence="1" type="ORF">B0H67DRAFT_638189</name>
</gene>
<comment type="caution">
    <text evidence="1">The sequence shown here is derived from an EMBL/GenBank/DDBJ whole genome shotgun (WGS) entry which is preliminary data.</text>
</comment>
<sequence>MEDVSVENRARSDFALFQLSAEKKSWCEGWNWIGPPLDGVEHRSDNISADYDGPLVRDILPWHDNATVSTSTAALSISLTELCPIYFSPIKVFSLDGVTVYRIHPRNQLPQYGLENTPVSSYMYLLSEQALDEVIRSGDVIFIIDTAESPPLFPILRPNTSPVGSFRLVACAHEAFFEFSRSSVPTAARPGRADQQFLYLADLQRSL</sequence>
<proteinExistence type="predicted"/>
<dbReference type="Proteomes" id="UP001172102">
    <property type="component" value="Unassembled WGS sequence"/>
</dbReference>
<dbReference type="AlphaFoldDB" id="A0AA40E629"/>
<evidence type="ECO:0000313" key="1">
    <source>
        <dbReference type="EMBL" id="KAK0729589.1"/>
    </source>
</evidence>
<accession>A0AA40E629</accession>
<evidence type="ECO:0000313" key="2">
    <source>
        <dbReference type="Proteomes" id="UP001172102"/>
    </source>
</evidence>
<reference evidence="1" key="1">
    <citation type="submission" date="2023-06" db="EMBL/GenBank/DDBJ databases">
        <title>Genome-scale phylogeny and comparative genomics of the fungal order Sordariales.</title>
        <authorList>
            <consortium name="Lawrence Berkeley National Laboratory"/>
            <person name="Hensen N."/>
            <person name="Bonometti L."/>
            <person name="Westerberg I."/>
            <person name="Brannstrom I.O."/>
            <person name="Guillou S."/>
            <person name="Cros-Aarteil S."/>
            <person name="Calhoun S."/>
            <person name="Haridas S."/>
            <person name="Kuo A."/>
            <person name="Mondo S."/>
            <person name="Pangilinan J."/>
            <person name="Riley R."/>
            <person name="Labutti K."/>
            <person name="Andreopoulos B."/>
            <person name="Lipzen A."/>
            <person name="Chen C."/>
            <person name="Yanf M."/>
            <person name="Daum C."/>
            <person name="Ng V."/>
            <person name="Clum A."/>
            <person name="Steindorff A."/>
            <person name="Ohm R."/>
            <person name="Martin F."/>
            <person name="Silar P."/>
            <person name="Natvig D."/>
            <person name="Lalanne C."/>
            <person name="Gautier V."/>
            <person name="Ament-Velasquez S.L."/>
            <person name="Kruys A."/>
            <person name="Hutchinson M.I."/>
            <person name="Powell A.J."/>
            <person name="Barry K."/>
            <person name="Miller A.N."/>
            <person name="Grigoriev I.V."/>
            <person name="Debuchy R."/>
            <person name="Gladieux P."/>
            <person name="Thoren M.H."/>
            <person name="Johannesson H."/>
        </authorList>
    </citation>
    <scope>NUCLEOTIDE SEQUENCE</scope>
    <source>
        <strain evidence="1">SMH4607-1</strain>
    </source>
</reference>
<protein>
    <submittedName>
        <fullName evidence="1">Uncharacterized protein</fullName>
    </submittedName>
</protein>
<organism evidence="1 2">
    <name type="scientific">Lasiosphaeris hirsuta</name>
    <dbReference type="NCBI Taxonomy" id="260670"/>
    <lineage>
        <taxon>Eukaryota</taxon>
        <taxon>Fungi</taxon>
        <taxon>Dikarya</taxon>
        <taxon>Ascomycota</taxon>
        <taxon>Pezizomycotina</taxon>
        <taxon>Sordariomycetes</taxon>
        <taxon>Sordariomycetidae</taxon>
        <taxon>Sordariales</taxon>
        <taxon>Lasiosphaeriaceae</taxon>
        <taxon>Lasiosphaeris</taxon>
    </lineage>
</organism>
<dbReference type="EMBL" id="JAUKUA010000001">
    <property type="protein sequence ID" value="KAK0729589.1"/>
    <property type="molecule type" value="Genomic_DNA"/>
</dbReference>
<name>A0AA40E629_9PEZI</name>
<keyword evidence="2" id="KW-1185">Reference proteome</keyword>